<dbReference type="GO" id="GO:0006508">
    <property type="term" value="P:proteolysis"/>
    <property type="evidence" value="ECO:0007669"/>
    <property type="project" value="UniProtKB-KW"/>
</dbReference>
<feature type="binding site" evidence="12">
    <location>
        <position position="213"/>
    </location>
    <ligand>
        <name>Zn(2+)</name>
        <dbReference type="ChEBI" id="CHEBI:29105"/>
        <note>catalytic</note>
    </ligand>
</feature>
<dbReference type="Proteomes" id="UP001620626">
    <property type="component" value="Unassembled WGS sequence"/>
</dbReference>
<keyword evidence="3 12" id="KW-0479">Metal-binding</keyword>
<dbReference type="Gene3D" id="3.40.390.10">
    <property type="entry name" value="Collagenase (Catalytic Domain)"/>
    <property type="match status" value="1"/>
</dbReference>
<evidence type="ECO:0000259" key="15">
    <source>
        <dbReference type="PROSITE" id="PS51864"/>
    </source>
</evidence>
<dbReference type="PANTHER" id="PTHR10127">
    <property type="entry name" value="DISCOIDIN, CUB, EGF, LAMININ , AND ZINC METALLOPROTEASE DOMAIN CONTAINING"/>
    <property type="match status" value="1"/>
</dbReference>
<dbReference type="EMBL" id="JBICBT010001253">
    <property type="protein sequence ID" value="KAL3076449.1"/>
    <property type="molecule type" value="Genomic_DNA"/>
</dbReference>
<reference evidence="16 17" key="1">
    <citation type="submission" date="2024-10" db="EMBL/GenBank/DDBJ databases">
        <authorList>
            <person name="Kim D."/>
        </authorList>
    </citation>
    <scope>NUCLEOTIDE SEQUENCE [LARGE SCALE GENOMIC DNA]</scope>
    <source>
        <strain evidence="16">BH-2024</strain>
    </source>
</reference>
<gene>
    <name evidence="16" type="ORF">niasHT_039938</name>
</gene>
<protein>
    <recommendedName>
        <fullName evidence="13">Metalloendopeptidase</fullName>
        <ecNumber evidence="13">3.4.24.-</ecNumber>
    </recommendedName>
</protein>
<comment type="caution">
    <text evidence="11">Lacks conserved residue(s) required for the propagation of feature annotation.</text>
</comment>
<dbReference type="PROSITE" id="PS51864">
    <property type="entry name" value="ASTACIN"/>
    <property type="match status" value="1"/>
</dbReference>
<dbReference type="InterPro" id="IPR003582">
    <property type="entry name" value="ShKT_dom"/>
</dbReference>
<dbReference type="InterPro" id="IPR024079">
    <property type="entry name" value="MetalloPept_cat_dom_sf"/>
</dbReference>
<dbReference type="SMART" id="SM00235">
    <property type="entry name" value="ZnMc"/>
    <property type="match status" value="1"/>
</dbReference>
<evidence type="ECO:0000313" key="16">
    <source>
        <dbReference type="EMBL" id="KAL3076449.1"/>
    </source>
</evidence>
<evidence type="ECO:0000256" key="6">
    <source>
        <dbReference type="ARBA" id="ARBA00022833"/>
    </source>
</evidence>
<dbReference type="InterPro" id="IPR034035">
    <property type="entry name" value="Astacin-like_dom"/>
</dbReference>
<feature type="domain" description="ShKT" evidence="14">
    <location>
        <begin position="404"/>
        <end position="440"/>
    </location>
</feature>
<feature type="domain" description="Peptidase M12A" evidence="15">
    <location>
        <begin position="118"/>
        <end position="311"/>
    </location>
</feature>
<name>A0ABD2I8M5_9BILA</name>
<comment type="caution">
    <text evidence="16">The sequence shown here is derived from an EMBL/GenBank/DDBJ whole genome shotgun (WGS) entry which is preliminary data.</text>
</comment>
<dbReference type="SMART" id="SM00254">
    <property type="entry name" value="ShKT"/>
    <property type="match status" value="2"/>
</dbReference>
<evidence type="ECO:0000256" key="13">
    <source>
        <dbReference type="RuleBase" id="RU361183"/>
    </source>
</evidence>
<dbReference type="AlphaFoldDB" id="A0ABD2I8M5"/>
<dbReference type="Pfam" id="PF01549">
    <property type="entry name" value="ShK"/>
    <property type="match status" value="2"/>
</dbReference>
<evidence type="ECO:0000256" key="11">
    <source>
        <dbReference type="PROSITE-ProRule" id="PRU01005"/>
    </source>
</evidence>
<dbReference type="SUPFAM" id="SSF55486">
    <property type="entry name" value="Metalloproteases ('zincins'), catalytic domain"/>
    <property type="match status" value="1"/>
</dbReference>
<evidence type="ECO:0000256" key="4">
    <source>
        <dbReference type="ARBA" id="ARBA00022729"/>
    </source>
</evidence>
<keyword evidence="9" id="KW-1015">Disulfide bond</keyword>
<comment type="function">
    <text evidence="1">Metalloprotease.</text>
</comment>
<evidence type="ECO:0000256" key="8">
    <source>
        <dbReference type="ARBA" id="ARBA00023145"/>
    </source>
</evidence>
<evidence type="ECO:0000256" key="7">
    <source>
        <dbReference type="ARBA" id="ARBA00023049"/>
    </source>
</evidence>
<keyword evidence="7 12" id="KW-0482">Metalloprotease</keyword>
<evidence type="ECO:0000256" key="3">
    <source>
        <dbReference type="ARBA" id="ARBA00022723"/>
    </source>
</evidence>
<evidence type="ECO:0000256" key="1">
    <source>
        <dbReference type="ARBA" id="ARBA00002657"/>
    </source>
</evidence>
<organism evidence="16 17">
    <name type="scientific">Heterodera trifolii</name>
    <dbReference type="NCBI Taxonomy" id="157864"/>
    <lineage>
        <taxon>Eukaryota</taxon>
        <taxon>Metazoa</taxon>
        <taxon>Ecdysozoa</taxon>
        <taxon>Nematoda</taxon>
        <taxon>Chromadorea</taxon>
        <taxon>Rhabditida</taxon>
        <taxon>Tylenchina</taxon>
        <taxon>Tylenchomorpha</taxon>
        <taxon>Tylenchoidea</taxon>
        <taxon>Heteroderidae</taxon>
        <taxon>Heteroderinae</taxon>
        <taxon>Heterodera</taxon>
    </lineage>
</organism>
<evidence type="ECO:0000313" key="17">
    <source>
        <dbReference type="Proteomes" id="UP001620626"/>
    </source>
</evidence>
<keyword evidence="8" id="KW-0865">Zymogen</keyword>
<dbReference type="InterPro" id="IPR001506">
    <property type="entry name" value="Peptidase_M12A"/>
</dbReference>
<accession>A0ABD2I8M5</accession>
<evidence type="ECO:0000256" key="10">
    <source>
        <dbReference type="ARBA" id="ARBA00023180"/>
    </source>
</evidence>
<dbReference type="EC" id="3.4.24.-" evidence="13"/>
<dbReference type="PROSITE" id="PS51670">
    <property type="entry name" value="SHKT"/>
    <property type="match status" value="2"/>
</dbReference>
<dbReference type="CDD" id="cd04280">
    <property type="entry name" value="ZnMc_astacin_like"/>
    <property type="match status" value="1"/>
</dbReference>
<keyword evidence="4" id="KW-0732">Signal</keyword>
<keyword evidence="10" id="KW-0325">Glycoprotein</keyword>
<evidence type="ECO:0000256" key="9">
    <source>
        <dbReference type="ARBA" id="ARBA00023157"/>
    </source>
</evidence>
<keyword evidence="2 12" id="KW-0645">Protease</keyword>
<dbReference type="Gene3D" id="1.10.10.1940">
    <property type="match status" value="2"/>
</dbReference>
<comment type="cofactor">
    <cofactor evidence="12 13">
        <name>Zn(2+)</name>
        <dbReference type="ChEBI" id="CHEBI:29105"/>
    </cofactor>
    <text evidence="12 13">Binds 1 zinc ion per subunit.</text>
</comment>
<evidence type="ECO:0000256" key="2">
    <source>
        <dbReference type="ARBA" id="ARBA00022670"/>
    </source>
</evidence>
<keyword evidence="6 12" id="KW-0862">Zinc</keyword>
<dbReference type="FunFam" id="3.40.390.10:FF:000015">
    <property type="entry name" value="Meprin A subunit"/>
    <property type="match status" value="1"/>
</dbReference>
<feature type="active site" evidence="12">
    <location>
        <position position="210"/>
    </location>
</feature>
<dbReference type="Pfam" id="PF01400">
    <property type="entry name" value="Astacin"/>
    <property type="match status" value="1"/>
</dbReference>
<dbReference type="GO" id="GO:0008270">
    <property type="term" value="F:zinc ion binding"/>
    <property type="evidence" value="ECO:0007669"/>
    <property type="project" value="UniProtKB-UniRule"/>
</dbReference>
<keyword evidence="5 12" id="KW-0378">Hydrolase</keyword>
<dbReference type="GO" id="GO:0004222">
    <property type="term" value="F:metalloendopeptidase activity"/>
    <property type="evidence" value="ECO:0007669"/>
    <property type="project" value="UniProtKB-UniRule"/>
</dbReference>
<evidence type="ECO:0000259" key="14">
    <source>
        <dbReference type="PROSITE" id="PS51670"/>
    </source>
</evidence>
<proteinExistence type="predicted"/>
<keyword evidence="17" id="KW-1185">Reference proteome</keyword>
<dbReference type="PRINTS" id="PR00480">
    <property type="entry name" value="ASTACIN"/>
</dbReference>
<feature type="binding site" evidence="12">
    <location>
        <position position="219"/>
    </location>
    <ligand>
        <name>Zn(2+)</name>
        <dbReference type="ChEBI" id="CHEBI:29105"/>
        <note>catalytic</note>
    </ligand>
</feature>
<dbReference type="PANTHER" id="PTHR10127:SF890">
    <property type="entry name" value="ZINC METALLOPROTEINASE NAS-13"/>
    <property type="match status" value="1"/>
</dbReference>
<dbReference type="InterPro" id="IPR006026">
    <property type="entry name" value="Peptidase_Metallo"/>
</dbReference>
<feature type="binding site" evidence="12">
    <location>
        <position position="209"/>
    </location>
    <ligand>
        <name>Zn(2+)</name>
        <dbReference type="ChEBI" id="CHEBI:29105"/>
        <note>catalytic</note>
    </ligand>
</feature>
<sequence length="440" mass="49366">MLQLKFFGRVADVNLPFFLILTIIIAFNVNAEKITRNRYFDKSLPDAETVLTAEDFQRAQRQRRQSDDNFVQTVPIDDSAMYNESRFEGDIVNPGLLRILPNNETDDGKMAKPGLQHNAVRQAYLKWPSAIIPYTVSQQFLLYGRDQIVQAIDEYSTKTCIKFRPKTASDMDYIHIFPDDGCYSLVGKVGGKQPVSLGDGCMSKGIIIHELMHAVGFFHEQSRTDRDNYVNIKWDNIDQNLRDQFDKYSQNMIDFLGTQYDFGSVMHYGPYAFTKNGKPTIQPKQPGKTIGQRIGFSQNDLYKINRLYACPNTPQMPPSDSSVQPVDSSALTAAANVAPAAISDRNVNIANCIDQRSDCPFLASIGNCESVFSTSFMLVHCARTCRKCVGNNDNGNNGSSAQQCDDQLPMCRKWAENGLCELFIFQQFLLNNCALSCGGC</sequence>
<evidence type="ECO:0000256" key="5">
    <source>
        <dbReference type="ARBA" id="ARBA00022801"/>
    </source>
</evidence>
<feature type="domain" description="ShKT" evidence="14">
    <location>
        <begin position="352"/>
        <end position="388"/>
    </location>
</feature>
<evidence type="ECO:0000256" key="12">
    <source>
        <dbReference type="PROSITE-ProRule" id="PRU01211"/>
    </source>
</evidence>